<dbReference type="OrthoDB" id="1694156at2759"/>
<evidence type="ECO:0000256" key="1">
    <source>
        <dbReference type="SAM" id="MobiDB-lite"/>
    </source>
</evidence>
<dbReference type="Proteomes" id="UP001153076">
    <property type="component" value="Unassembled WGS sequence"/>
</dbReference>
<proteinExistence type="predicted"/>
<reference evidence="2" key="1">
    <citation type="submission" date="2022-04" db="EMBL/GenBank/DDBJ databases">
        <title>Carnegiea gigantea Genome sequencing and assembly v2.</title>
        <authorList>
            <person name="Copetti D."/>
            <person name="Sanderson M.J."/>
            <person name="Burquez A."/>
            <person name="Wojciechowski M.F."/>
        </authorList>
    </citation>
    <scope>NUCLEOTIDE SEQUENCE</scope>
    <source>
        <strain evidence="2">SGP5-SGP5p</strain>
        <tissue evidence="2">Aerial part</tissue>
    </source>
</reference>
<dbReference type="EMBL" id="JAKOGI010002188">
    <property type="protein sequence ID" value="KAJ8422652.1"/>
    <property type="molecule type" value="Genomic_DNA"/>
</dbReference>
<comment type="caution">
    <text evidence="2">The sequence shown here is derived from an EMBL/GenBank/DDBJ whole genome shotgun (WGS) entry which is preliminary data.</text>
</comment>
<evidence type="ECO:0000313" key="2">
    <source>
        <dbReference type="EMBL" id="KAJ8422652.1"/>
    </source>
</evidence>
<sequence length="284" mass="31063">MGKYVEEKRQKAMREKGSKKPKVFRHHIKMMRELCKANRGKEQCSWAEAVWRFLFESLEEMQKKLCTGEVFDVQMNGFTQLIQPVGNKVDHGGWYGAFKLLADIKECQVILVLLPRDEEKVEPIMGAFLGTNDCRYYVMDAEGAVCGEGGNGCTLEDDLDVECDDEENSPHRSVLSEPDQRSVGHEGEANASGHSSPYPSDTAEVGATAEVAAAEENTVHCIAGMTVGKNDGAVIMEVAATTPGTTVGAERVSGQLSRSSTSNLVKRMKIKLRAQTGSGAWLTV</sequence>
<gene>
    <name evidence="2" type="ORF">Cgig2_032400</name>
</gene>
<evidence type="ECO:0000313" key="3">
    <source>
        <dbReference type="Proteomes" id="UP001153076"/>
    </source>
</evidence>
<accession>A0A9Q1GNP7</accession>
<protein>
    <submittedName>
        <fullName evidence="2">Uncharacterized protein</fullName>
    </submittedName>
</protein>
<keyword evidence="3" id="KW-1185">Reference proteome</keyword>
<feature type="compositionally biased region" description="Basic and acidic residues" evidence="1">
    <location>
        <begin position="178"/>
        <end position="188"/>
    </location>
</feature>
<feature type="region of interest" description="Disordered" evidence="1">
    <location>
        <begin position="163"/>
        <end position="204"/>
    </location>
</feature>
<dbReference type="AlphaFoldDB" id="A0A9Q1GNP7"/>
<name>A0A9Q1GNP7_9CARY</name>
<organism evidence="2 3">
    <name type="scientific">Carnegiea gigantea</name>
    <dbReference type="NCBI Taxonomy" id="171969"/>
    <lineage>
        <taxon>Eukaryota</taxon>
        <taxon>Viridiplantae</taxon>
        <taxon>Streptophyta</taxon>
        <taxon>Embryophyta</taxon>
        <taxon>Tracheophyta</taxon>
        <taxon>Spermatophyta</taxon>
        <taxon>Magnoliopsida</taxon>
        <taxon>eudicotyledons</taxon>
        <taxon>Gunneridae</taxon>
        <taxon>Pentapetalae</taxon>
        <taxon>Caryophyllales</taxon>
        <taxon>Cactineae</taxon>
        <taxon>Cactaceae</taxon>
        <taxon>Cactoideae</taxon>
        <taxon>Echinocereeae</taxon>
        <taxon>Carnegiea</taxon>
    </lineage>
</organism>